<evidence type="ECO:0000256" key="1">
    <source>
        <dbReference type="SAM" id="MobiDB-lite"/>
    </source>
</evidence>
<dbReference type="PANTHER" id="PTHR44757">
    <property type="entry name" value="DIGUANYLATE CYCLASE DGCP"/>
    <property type="match status" value="1"/>
</dbReference>
<dbReference type="InterPro" id="IPR052155">
    <property type="entry name" value="Biofilm_reg_signaling"/>
</dbReference>
<feature type="transmembrane region" description="Helical" evidence="2">
    <location>
        <begin position="93"/>
        <end position="113"/>
    </location>
</feature>
<sequence length="389" mass="40974">MRFPPLSRSLHADPRIRRELVELLYTSLPQVMAIGVTSVTGAATLTLLGGDPGYAVISVFILVTATARVVSLMRYKARADQFSDADVVRWERLYGAGATAFGLALGALSFRALQLGDAPGAWIAFGLSMSYCVGMVSRAAIRPWIILTAAAALLAPTIIAGVMRPELAYKIGAGMLVLFWLTLREASKHLSAAFTERLEAKHRLARQATHDFLTGLPNRAGFLQALANSRGSFTVIAIDLDGFKPINDRHGHHAGDDLLRQVAERLTACAGADGIAARFGGDEFMLLKPVAAAEPGRDEALALARRAVFDLSMPFVLSDLPVCIGASAGIAVSGTALTDGSTAQFLERVDRALYAAKRAGGGCAWADDADEKRPGCDGGGSALPSPAAA</sequence>
<dbReference type="OrthoDB" id="9812260at2"/>
<feature type="transmembrane region" description="Helical" evidence="2">
    <location>
        <begin position="20"/>
        <end position="48"/>
    </location>
</feature>
<dbReference type="InterPro" id="IPR000160">
    <property type="entry name" value="GGDEF_dom"/>
</dbReference>
<feature type="transmembrane region" description="Helical" evidence="2">
    <location>
        <begin position="119"/>
        <end position="137"/>
    </location>
</feature>
<dbReference type="PANTHER" id="PTHR44757:SF2">
    <property type="entry name" value="BIOFILM ARCHITECTURE MAINTENANCE PROTEIN MBAA"/>
    <property type="match status" value="1"/>
</dbReference>
<reference evidence="4 7" key="2">
    <citation type="submission" date="2018-07" db="EMBL/GenBank/DDBJ databases">
        <title>Genomic Encyclopedia of Archaeal and Bacterial Type Strains, Phase II (KMG-II): from individual species to whole genera.</title>
        <authorList>
            <person name="Goeker M."/>
        </authorList>
    </citation>
    <scope>NUCLEOTIDE SEQUENCE [LARGE SCALE GENOMIC DNA]</scope>
    <source>
        <strain evidence="4 7">JA575</strain>
    </source>
</reference>
<dbReference type="Gene3D" id="3.30.70.270">
    <property type="match status" value="1"/>
</dbReference>
<dbReference type="InterPro" id="IPR043128">
    <property type="entry name" value="Rev_trsase/Diguanyl_cyclase"/>
</dbReference>
<evidence type="ECO:0000313" key="7">
    <source>
        <dbReference type="Proteomes" id="UP000256343"/>
    </source>
</evidence>
<dbReference type="PROSITE" id="PS50887">
    <property type="entry name" value="GGDEF"/>
    <property type="match status" value="1"/>
</dbReference>
<reference evidence="5 6" key="1">
    <citation type="submission" date="2017-08" db="EMBL/GenBank/DDBJ databases">
        <authorList>
            <person name="de Groot N.N."/>
        </authorList>
    </citation>
    <scope>NUCLEOTIDE SEQUENCE [LARGE SCALE GENOMIC DNA]</scope>
    <source>
        <strain evidence="5 6">JA575</strain>
    </source>
</reference>
<organism evidence="5 6">
    <name type="scientific">Rhodopseudomonas pentothenatexigens</name>
    <dbReference type="NCBI Taxonomy" id="999699"/>
    <lineage>
        <taxon>Bacteria</taxon>
        <taxon>Pseudomonadati</taxon>
        <taxon>Pseudomonadota</taxon>
        <taxon>Alphaproteobacteria</taxon>
        <taxon>Hyphomicrobiales</taxon>
        <taxon>Nitrobacteraceae</taxon>
        <taxon>Rhodopseudomonas</taxon>
    </lineage>
</organism>
<gene>
    <name evidence="4" type="ORF">BJ125_12352</name>
    <name evidence="5" type="ORF">SAMN05892882_12352</name>
</gene>
<dbReference type="InterPro" id="IPR029787">
    <property type="entry name" value="Nucleotide_cyclase"/>
</dbReference>
<evidence type="ECO:0000313" key="5">
    <source>
        <dbReference type="EMBL" id="SSW92702.1"/>
    </source>
</evidence>
<feature type="domain" description="GGDEF" evidence="3">
    <location>
        <begin position="231"/>
        <end position="369"/>
    </location>
</feature>
<dbReference type="Pfam" id="PF00990">
    <property type="entry name" value="GGDEF"/>
    <property type="match status" value="1"/>
</dbReference>
<feature type="transmembrane region" description="Helical" evidence="2">
    <location>
        <begin position="144"/>
        <end position="161"/>
    </location>
</feature>
<keyword evidence="2" id="KW-0472">Membrane</keyword>
<name>A0A336JSX5_9BRAD</name>
<evidence type="ECO:0000313" key="4">
    <source>
        <dbReference type="EMBL" id="RED28116.1"/>
    </source>
</evidence>
<keyword evidence="7" id="KW-1185">Reference proteome</keyword>
<evidence type="ECO:0000256" key="2">
    <source>
        <dbReference type="SAM" id="Phobius"/>
    </source>
</evidence>
<dbReference type="EMBL" id="UFQQ01000023">
    <property type="protein sequence ID" value="SSW92702.1"/>
    <property type="molecule type" value="Genomic_DNA"/>
</dbReference>
<feature type="region of interest" description="Disordered" evidence="1">
    <location>
        <begin position="367"/>
        <end position="389"/>
    </location>
</feature>
<dbReference type="SUPFAM" id="SSF55073">
    <property type="entry name" value="Nucleotide cyclase"/>
    <property type="match status" value="1"/>
</dbReference>
<evidence type="ECO:0000313" key="6">
    <source>
        <dbReference type="Proteomes" id="UP000252631"/>
    </source>
</evidence>
<dbReference type="Proteomes" id="UP000252631">
    <property type="component" value="Unassembled WGS sequence"/>
</dbReference>
<dbReference type="CDD" id="cd01949">
    <property type="entry name" value="GGDEF"/>
    <property type="match status" value="1"/>
</dbReference>
<dbReference type="SMART" id="SM00267">
    <property type="entry name" value="GGDEF"/>
    <property type="match status" value="1"/>
</dbReference>
<keyword evidence="2" id="KW-0812">Transmembrane</keyword>
<protein>
    <submittedName>
        <fullName evidence="5">Diguanylate cyclase (GGDEF)-like protein</fullName>
    </submittedName>
</protein>
<dbReference type="NCBIfam" id="TIGR00254">
    <property type="entry name" value="GGDEF"/>
    <property type="match status" value="1"/>
</dbReference>
<dbReference type="AlphaFoldDB" id="A0A336JSX5"/>
<accession>A0A336JSX5</accession>
<dbReference type="RefSeq" id="WP_114360132.1">
    <property type="nucleotide sequence ID" value="NZ_QRDT01000023.1"/>
</dbReference>
<evidence type="ECO:0000259" key="3">
    <source>
        <dbReference type="PROSITE" id="PS50887"/>
    </source>
</evidence>
<dbReference type="Proteomes" id="UP000256343">
    <property type="component" value="Unassembled WGS sequence"/>
</dbReference>
<dbReference type="EMBL" id="QRDT01000023">
    <property type="protein sequence ID" value="RED28116.1"/>
    <property type="molecule type" value="Genomic_DNA"/>
</dbReference>
<feature type="transmembrane region" description="Helical" evidence="2">
    <location>
        <begin position="54"/>
        <end position="73"/>
    </location>
</feature>
<keyword evidence="2" id="KW-1133">Transmembrane helix</keyword>
<proteinExistence type="predicted"/>